<organism evidence="4 5">
    <name type="scientific">Ethanoligenens harbinense (strain DSM 18485 / JCM 12961 / CGMCC 1.5033 / YUAN-3)</name>
    <dbReference type="NCBI Taxonomy" id="663278"/>
    <lineage>
        <taxon>Bacteria</taxon>
        <taxon>Bacillati</taxon>
        <taxon>Bacillota</taxon>
        <taxon>Clostridia</taxon>
        <taxon>Eubacteriales</taxon>
        <taxon>Oscillospiraceae</taxon>
        <taxon>Ethanoligenens</taxon>
    </lineage>
</organism>
<dbReference type="InterPro" id="IPR023149">
    <property type="entry name" value="Trans_acon_MeTrfase_C"/>
</dbReference>
<dbReference type="GO" id="GO:0030798">
    <property type="term" value="F:trans-aconitate 2-methyltransferase activity"/>
    <property type="evidence" value="ECO:0007669"/>
    <property type="project" value="InterPro"/>
</dbReference>
<dbReference type="KEGG" id="eha:Ethha_1116"/>
<keyword evidence="2 4" id="KW-0808">Transferase</keyword>
<dbReference type="PANTHER" id="PTHR43861:SF1">
    <property type="entry name" value="TRANS-ACONITATE 2-METHYLTRANSFERASE"/>
    <property type="match status" value="1"/>
</dbReference>
<evidence type="ECO:0000259" key="3">
    <source>
        <dbReference type="Pfam" id="PF13649"/>
    </source>
</evidence>
<protein>
    <submittedName>
        <fullName evidence="4">Methyltransferase type 11</fullName>
    </submittedName>
</protein>
<dbReference type="SUPFAM" id="SSF53335">
    <property type="entry name" value="S-adenosyl-L-methionine-dependent methyltransferases"/>
    <property type="match status" value="1"/>
</dbReference>
<keyword evidence="5" id="KW-1185">Reference proteome</keyword>
<feature type="domain" description="Methyltransferase" evidence="3">
    <location>
        <begin position="37"/>
        <end position="127"/>
    </location>
</feature>
<dbReference type="STRING" id="663278.Ethha_1116"/>
<evidence type="ECO:0000313" key="5">
    <source>
        <dbReference type="Proteomes" id="UP000001551"/>
    </source>
</evidence>
<dbReference type="EMBL" id="CP002400">
    <property type="protein sequence ID" value="ADU26668.1"/>
    <property type="molecule type" value="Genomic_DNA"/>
</dbReference>
<accession>E6U4P0</accession>
<evidence type="ECO:0000256" key="1">
    <source>
        <dbReference type="ARBA" id="ARBA00022603"/>
    </source>
</evidence>
<proteinExistence type="predicted"/>
<gene>
    <name evidence="4" type="ordered locus">Ethha_1116</name>
</gene>
<reference evidence="4 5" key="1">
    <citation type="submission" date="2010-12" db="EMBL/GenBank/DDBJ databases">
        <title>Complete sequence of Ethanoligenens harbinense YUAN-3.</title>
        <authorList>
            <person name="Lucas S."/>
            <person name="Copeland A."/>
            <person name="Lapidus A."/>
            <person name="Cheng J.-F."/>
            <person name="Bruce D."/>
            <person name="Goodwin L."/>
            <person name="Pitluck S."/>
            <person name="Chertkov O."/>
            <person name="Misra M."/>
            <person name="Detter J.C."/>
            <person name="Han C."/>
            <person name="Tapia R."/>
            <person name="Land M."/>
            <person name="Hauser L."/>
            <person name="Jeffries C."/>
            <person name="Kyrpides N."/>
            <person name="Ivanova N."/>
            <person name="Mikhailova N."/>
            <person name="Wang A."/>
            <person name="Mouttaki H."/>
            <person name="He Z."/>
            <person name="Zhou J."/>
            <person name="Hemme C.L."/>
            <person name="Woyke T."/>
        </authorList>
    </citation>
    <scope>NUCLEOTIDE SEQUENCE [LARGE SCALE GENOMIC DNA]</scope>
    <source>
        <strain evidence="5">DSM 18485 / JCM 12961 / CGMCC 1.5033 / YUAN-3</strain>
    </source>
</reference>
<dbReference type="eggNOG" id="COG4106">
    <property type="taxonomic scope" value="Bacteria"/>
</dbReference>
<dbReference type="GO" id="GO:0032259">
    <property type="term" value="P:methylation"/>
    <property type="evidence" value="ECO:0007669"/>
    <property type="project" value="UniProtKB-KW"/>
</dbReference>
<dbReference type="AlphaFoldDB" id="E6U4P0"/>
<dbReference type="Pfam" id="PF13649">
    <property type="entry name" value="Methyltransf_25"/>
    <property type="match status" value="1"/>
</dbReference>
<name>E6U4P0_ETHHY</name>
<dbReference type="Gene3D" id="1.10.150.290">
    <property type="entry name" value="S-adenosyl-L-methionine-dependent methyltransferases"/>
    <property type="match status" value="1"/>
</dbReference>
<keyword evidence="1 4" id="KW-0489">Methyltransferase</keyword>
<dbReference type="HOGENOM" id="CLU_037990_5_3_9"/>
<dbReference type="InterPro" id="IPR029063">
    <property type="entry name" value="SAM-dependent_MTases_sf"/>
</dbReference>
<dbReference type="Gene3D" id="3.40.50.150">
    <property type="entry name" value="Vaccinia Virus protein VP39"/>
    <property type="match status" value="1"/>
</dbReference>
<dbReference type="Proteomes" id="UP000001551">
    <property type="component" value="Chromosome"/>
</dbReference>
<dbReference type="PANTHER" id="PTHR43861">
    <property type="entry name" value="TRANS-ACONITATE 2-METHYLTRANSFERASE-RELATED"/>
    <property type="match status" value="1"/>
</dbReference>
<evidence type="ECO:0000313" key="4">
    <source>
        <dbReference type="EMBL" id="ADU26668.1"/>
    </source>
</evidence>
<dbReference type="InterPro" id="IPR041698">
    <property type="entry name" value="Methyltransf_25"/>
</dbReference>
<sequence>MEHFDFDGSLYRQASAHQRKWGHKIIEELKIKESDWILDLGCGDGSLTKEFTRYLKTGKVIGLDASPGMLEKANEFSSPKLQFILKDVDSLRYENQFDLIFSNAALHWVFDHKRLLENCYKALKPGGKIRFNFASEGNCKTLYAVIRQTIREDVFSPCFSGFRWPWYMPSLEEYRLLLSQTPFLNISVWTEDTSRFFQSQDEITKWIDQPCLVPFLQAITNETEKKNFRDVVVKRMLKQSLQPDHTYFETFIRLNVKAEKPS</sequence>
<dbReference type="RefSeq" id="WP_013485029.1">
    <property type="nucleotide sequence ID" value="NC_014828.1"/>
</dbReference>
<dbReference type="CDD" id="cd02440">
    <property type="entry name" value="AdoMet_MTases"/>
    <property type="match status" value="1"/>
</dbReference>
<evidence type="ECO:0000256" key="2">
    <source>
        <dbReference type="ARBA" id="ARBA00022679"/>
    </source>
</evidence>